<evidence type="ECO:0000313" key="7">
    <source>
        <dbReference type="EMBL" id="TCJ98614.1"/>
    </source>
</evidence>
<dbReference type="PANTHER" id="PTHR23508">
    <property type="entry name" value="CARBOXYLIC ACID TRANSPORTER PROTEIN HOMOLOG"/>
    <property type="match status" value="1"/>
</dbReference>
<comment type="caution">
    <text evidence="7">The sequence shown here is derived from an EMBL/GenBank/DDBJ whole genome shotgun (WGS) entry which is preliminary data.</text>
</comment>
<dbReference type="InterPro" id="IPR036259">
    <property type="entry name" value="MFS_trans_sf"/>
</dbReference>
<gene>
    <name evidence="7" type="ORF">EV694_1027</name>
</gene>
<feature type="transmembrane region" description="Helical" evidence="5">
    <location>
        <begin position="17"/>
        <end position="42"/>
    </location>
</feature>
<feature type="transmembrane region" description="Helical" evidence="5">
    <location>
        <begin position="316"/>
        <end position="334"/>
    </location>
</feature>
<evidence type="ECO:0000256" key="1">
    <source>
        <dbReference type="ARBA" id="ARBA00004141"/>
    </source>
</evidence>
<dbReference type="EMBL" id="SMFT01000002">
    <property type="protein sequence ID" value="TCJ98614.1"/>
    <property type="molecule type" value="Genomic_DNA"/>
</dbReference>
<dbReference type="PROSITE" id="PS00217">
    <property type="entry name" value="SUGAR_TRANSPORT_2"/>
    <property type="match status" value="1"/>
</dbReference>
<dbReference type="OrthoDB" id="7066727at2"/>
<reference evidence="7 8" key="1">
    <citation type="submission" date="2019-03" db="EMBL/GenBank/DDBJ databases">
        <title>Genomic Encyclopedia of Type Strains, Phase IV (KMG-IV): sequencing the most valuable type-strain genomes for metagenomic binning, comparative biology and taxonomic classification.</title>
        <authorList>
            <person name="Goeker M."/>
        </authorList>
    </citation>
    <scope>NUCLEOTIDE SEQUENCE [LARGE SCALE GENOMIC DNA]</scope>
    <source>
        <strain evidence="7 8">DSM 15534</strain>
    </source>
</reference>
<dbReference type="RefSeq" id="WP_132690120.1">
    <property type="nucleotide sequence ID" value="NZ_SMFT01000002.1"/>
</dbReference>
<evidence type="ECO:0000313" key="8">
    <source>
        <dbReference type="Proteomes" id="UP000294702"/>
    </source>
</evidence>
<dbReference type="InterPro" id="IPR011701">
    <property type="entry name" value="MFS"/>
</dbReference>
<keyword evidence="4 5" id="KW-0472">Membrane</keyword>
<feature type="transmembrane region" description="Helical" evidence="5">
    <location>
        <begin position="247"/>
        <end position="267"/>
    </location>
</feature>
<dbReference type="SUPFAM" id="SSF103473">
    <property type="entry name" value="MFS general substrate transporter"/>
    <property type="match status" value="1"/>
</dbReference>
<dbReference type="InterPro" id="IPR020846">
    <property type="entry name" value="MFS_dom"/>
</dbReference>
<evidence type="ECO:0000259" key="6">
    <source>
        <dbReference type="PROSITE" id="PS50850"/>
    </source>
</evidence>
<dbReference type="InterPro" id="IPR005829">
    <property type="entry name" value="Sugar_transporter_CS"/>
</dbReference>
<dbReference type="Pfam" id="PF07690">
    <property type="entry name" value="MFS_1"/>
    <property type="match status" value="1"/>
</dbReference>
<feature type="transmembrane region" description="Helical" evidence="5">
    <location>
        <begin position="287"/>
        <end position="309"/>
    </location>
</feature>
<dbReference type="Gene3D" id="1.20.1250.20">
    <property type="entry name" value="MFS general substrate transporter like domains"/>
    <property type="match status" value="1"/>
</dbReference>
<feature type="transmembrane region" description="Helical" evidence="5">
    <location>
        <begin position="85"/>
        <end position="104"/>
    </location>
</feature>
<dbReference type="GO" id="GO:0046943">
    <property type="term" value="F:carboxylic acid transmembrane transporter activity"/>
    <property type="evidence" value="ECO:0007669"/>
    <property type="project" value="TreeGrafter"/>
</dbReference>
<feature type="domain" description="Major facilitator superfamily (MFS) profile" evidence="6">
    <location>
        <begin position="19"/>
        <end position="429"/>
    </location>
</feature>
<keyword evidence="8" id="KW-1185">Reference proteome</keyword>
<feature type="transmembrane region" description="Helical" evidence="5">
    <location>
        <begin position="375"/>
        <end position="394"/>
    </location>
</feature>
<feature type="transmembrane region" description="Helical" evidence="5">
    <location>
        <begin position="406"/>
        <end position="425"/>
    </location>
</feature>
<organism evidence="7 8">
    <name type="scientific">Volucribacter psittacicida</name>
    <dbReference type="NCBI Taxonomy" id="203482"/>
    <lineage>
        <taxon>Bacteria</taxon>
        <taxon>Pseudomonadati</taxon>
        <taxon>Pseudomonadota</taxon>
        <taxon>Gammaproteobacteria</taxon>
        <taxon>Pasteurellales</taxon>
        <taxon>Pasteurellaceae</taxon>
        <taxon>Volucribacter</taxon>
    </lineage>
</organism>
<feature type="transmembrane region" description="Helical" evidence="5">
    <location>
        <begin position="54"/>
        <end position="73"/>
    </location>
</feature>
<evidence type="ECO:0000256" key="5">
    <source>
        <dbReference type="SAM" id="Phobius"/>
    </source>
</evidence>
<dbReference type="CDD" id="cd17365">
    <property type="entry name" value="MFS_PcaK_like"/>
    <property type="match status" value="1"/>
</dbReference>
<dbReference type="PANTHER" id="PTHR23508:SF10">
    <property type="entry name" value="CARBOXYLIC ACID TRANSPORTER PROTEIN HOMOLOG"/>
    <property type="match status" value="1"/>
</dbReference>
<feature type="transmembrane region" description="Helical" evidence="5">
    <location>
        <begin position="110"/>
        <end position="130"/>
    </location>
</feature>
<accession>A0A4R1FXU4</accession>
<dbReference type="Proteomes" id="UP000294702">
    <property type="component" value="Unassembled WGS sequence"/>
</dbReference>
<evidence type="ECO:0000256" key="3">
    <source>
        <dbReference type="ARBA" id="ARBA00022989"/>
    </source>
</evidence>
<feature type="transmembrane region" description="Helical" evidence="5">
    <location>
        <begin position="142"/>
        <end position="165"/>
    </location>
</feature>
<protein>
    <submittedName>
        <fullName evidence="7">Benzoate transport</fullName>
    </submittedName>
</protein>
<proteinExistence type="predicted"/>
<feature type="transmembrane region" description="Helical" evidence="5">
    <location>
        <begin position="340"/>
        <end position="363"/>
    </location>
</feature>
<dbReference type="PROSITE" id="PS00216">
    <property type="entry name" value="SUGAR_TRANSPORT_1"/>
    <property type="match status" value="1"/>
</dbReference>
<name>A0A4R1FXU4_9PAST</name>
<keyword evidence="2 5" id="KW-0812">Transmembrane</keyword>
<feature type="transmembrane region" description="Helical" evidence="5">
    <location>
        <begin position="171"/>
        <end position="193"/>
    </location>
</feature>
<sequence length="430" mass="46911">MNLVSQINLNPMRPYQWFVILMTAIMNMLDGFDVLALAFTASAIREEFSLTSTALGYLLSAGLIGMALGSLFLAPLADRIGRRPLLLIAVAISALGMFASAFVHNPTSLAIYRIITGIGVGGILVGGNILASEYASQKWRGVAISIFIAGYSLGAVLGGIFAVFLQQYYGWRSVFLAGAILTGLCFVMLWLFLPESIDYLVNKQPKAFRQRLDHISQRLGITQYQLPPLSPQEIKSHSPRQLFSPPLIKATLLLWFVFFTIMFAFYFINFWTPTLLKEAGMTAQQSITVGIMISAGTVCGATSYGFFAIRWRASQVLMLFTLMAAITMIGFILLSEQLIFAIVIGVVLGFLINGCISGIYMLNTLIYPTKIRATGVGWAVGIGRMGAIIAPILAGALLDLGWQKQSLYIGVAMMLVITSLVILTMPKSHN</sequence>
<dbReference type="GO" id="GO:0005886">
    <property type="term" value="C:plasma membrane"/>
    <property type="evidence" value="ECO:0007669"/>
    <property type="project" value="TreeGrafter"/>
</dbReference>
<keyword evidence="3 5" id="KW-1133">Transmembrane helix</keyword>
<evidence type="ECO:0000256" key="2">
    <source>
        <dbReference type="ARBA" id="ARBA00022692"/>
    </source>
</evidence>
<evidence type="ECO:0000256" key="4">
    <source>
        <dbReference type="ARBA" id="ARBA00023136"/>
    </source>
</evidence>
<dbReference type="AlphaFoldDB" id="A0A4R1FXU4"/>
<comment type="subcellular location">
    <subcellularLocation>
        <location evidence="1">Membrane</location>
        <topology evidence="1">Multi-pass membrane protein</topology>
    </subcellularLocation>
</comment>
<dbReference type="PROSITE" id="PS50850">
    <property type="entry name" value="MFS"/>
    <property type="match status" value="1"/>
</dbReference>